<dbReference type="AlphaFoldDB" id="A0A0M3JI14"/>
<reference evidence="1 2" key="2">
    <citation type="submission" date="2018-11" db="EMBL/GenBank/DDBJ databases">
        <authorList>
            <consortium name="Pathogen Informatics"/>
        </authorList>
    </citation>
    <scope>NUCLEOTIDE SEQUENCE [LARGE SCALE GENOMIC DNA]</scope>
</reference>
<proteinExistence type="predicted"/>
<dbReference type="WBParaSite" id="ASIM_0000727901-mRNA-1">
    <property type="protein sequence ID" value="ASIM_0000727901-mRNA-1"/>
    <property type="gene ID" value="ASIM_0000727901"/>
</dbReference>
<dbReference type="Proteomes" id="UP000267096">
    <property type="component" value="Unassembled WGS sequence"/>
</dbReference>
<organism evidence="3">
    <name type="scientific">Anisakis simplex</name>
    <name type="common">Herring worm</name>
    <dbReference type="NCBI Taxonomy" id="6269"/>
    <lineage>
        <taxon>Eukaryota</taxon>
        <taxon>Metazoa</taxon>
        <taxon>Ecdysozoa</taxon>
        <taxon>Nematoda</taxon>
        <taxon>Chromadorea</taxon>
        <taxon>Rhabditida</taxon>
        <taxon>Spirurina</taxon>
        <taxon>Ascaridomorpha</taxon>
        <taxon>Ascaridoidea</taxon>
        <taxon>Anisakidae</taxon>
        <taxon>Anisakis</taxon>
        <taxon>Anisakis simplex complex</taxon>
    </lineage>
</organism>
<keyword evidence="2" id="KW-1185">Reference proteome</keyword>
<dbReference type="OrthoDB" id="5790562at2759"/>
<protein>
    <submittedName>
        <fullName evidence="3">Cyclic di-GMP-binding protein</fullName>
    </submittedName>
</protein>
<dbReference type="EMBL" id="UYRR01016367">
    <property type="protein sequence ID" value="VDK28398.1"/>
    <property type="molecule type" value="Genomic_DNA"/>
</dbReference>
<name>A0A0M3JI14_ANISI</name>
<accession>A0A0M3JI14</accession>
<evidence type="ECO:0000313" key="1">
    <source>
        <dbReference type="EMBL" id="VDK28398.1"/>
    </source>
</evidence>
<gene>
    <name evidence="1" type="ORF">ASIM_LOCUS7045</name>
</gene>
<sequence>MLRDRPETTLIQFRIGPLTFEGIRTLDGDSHLRPNSSFSAQWIVRPVQNSRLTRVERYQVSPAVGNFLYSLMLLNRSIVRRNSMQKVVVVK</sequence>
<evidence type="ECO:0000313" key="3">
    <source>
        <dbReference type="WBParaSite" id="ASIM_0000727901-mRNA-1"/>
    </source>
</evidence>
<reference evidence="3" key="1">
    <citation type="submission" date="2017-02" db="UniProtKB">
        <authorList>
            <consortium name="WormBaseParasite"/>
        </authorList>
    </citation>
    <scope>IDENTIFICATION</scope>
</reference>
<evidence type="ECO:0000313" key="2">
    <source>
        <dbReference type="Proteomes" id="UP000267096"/>
    </source>
</evidence>